<dbReference type="InterPro" id="IPR011990">
    <property type="entry name" value="TPR-like_helical_dom_sf"/>
</dbReference>
<dbReference type="AlphaFoldDB" id="A0A1R1PQU5"/>
<dbReference type="InterPro" id="IPR044563">
    <property type="entry name" value="Sgt1-like"/>
</dbReference>
<organism evidence="5 6">
    <name type="scientific">Zancudomyces culisetae</name>
    <name type="common">Gut fungus</name>
    <name type="synonym">Smittium culisetae</name>
    <dbReference type="NCBI Taxonomy" id="1213189"/>
    <lineage>
        <taxon>Eukaryota</taxon>
        <taxon>Fungi</taxon>
        <taxon>Fungi incertae sedis</taxon>
        <taxon>Zoopagomycota</taxon>
        <taxon>Kickxellomycotina</taxon>
        <taxon>Harpellomycetes</taxon>
        <taxon>Harpellales</taxon>
        <taxon>Legeriomycetaceae</taxon>
        <taxon>Zancudomyces</taxon>
    </lineage>
</organism>
<dbReference type="PROSITE" id="PS50005">
    <property type="entry name" value="TPR"/>
    <property type="match status" value="1"/>
</dbReference>
<reference evidence="5" key="1">
    <citation type="submission" date="2017-01" db="EMBL/GenBank/DDBJ databases">
        <authorList>
            <person name="Mah S.A."/>
            <person name="Swanson W.J."/>
            <person name="Moy G.W."/>
            <person name="Vacquier V.D."/>
        </authorList>
    </citation>
    <scope>NUCLEOTIDE SEQUENCE [LARGE SCALE GENOMIC DNA]</scope>
    <source>
        <strain evidence="5">COL-18-3</strain>
    </source>
</reference>
<dbReference type="InterPro" id="IPR007699">
    <property type="entry name" value="SGS_dom"/>
</dbReference>
<accession>A0A1R1PQU5</accession>
<evidence type="ECO:0000256" key="1">
    <source>
        <dbReference type="PROSITE-ProRule" id="PRU00339"/>
    </source>
</evidence>
<dbReference type="Pfam" id="PF13174">
    <property type="entry name" value="TPR_6"/>
    <property type="match status" value="1"/>
</dbReference>
<dbReference type="InterPro" id="IPR019734">
    <property type="entry name" value="TPR_rpt"/>
</dbReference>
<feature type="region of interest" description="Disordered" evidence="2">
    <location>
        <begin position="273"/>
        <end position="301"/>
    </location>
</feature>
<dbReference type="SMART" id="SM00028">
    <property type="entry name" value="TPR"/>
    <property type="match status" value="3"/>
</dbReference>
<dbReference type="SUPFAM" id="SSF49764">
    <property type="entry name" value="HSP20-like chaperones"/>
    <property type="match status" value="1"/>
</dbReference>
<gene>
    <name evidence="5" type="ORF">AX774_g3140</name>
    <name evidence="4" type="ORF">AX774_g7940</name>
</gene>
<dbReference type="OrthoDB" id="1898560at2759"/>
<name>A0A1R1PQU5_ZANCU</name>
<keyword evidence="6" id="KW-1185">Reference proteome</keyword>
<dbReference type="InterPro" id="IPR008978">
    <property type="entry name" value="HSP20-like_chaperone"/>
</dbReference>
<dbReference type="EMBL" id="LSSK01001865">
    <property type="protein sequence ID" value="OMH78664.1"/>
    <property type="molecule type" value="Genomic_DNA"/>
</dbReference>
<reference evidence="6" key="2">
    <citation type="submission" date="2017-01" db="EMBL/GenBank/DDBJ databases">
        <authorList>
            <person name="Wang Y."/>
            <person name="White M."/>
            <person name="Kvist S."/>
            <person name="Moncalvo J.-M."/>
        </authorList>
    </citation>
    <scope>NUCLEOTIDE SEQUENCE [LARGE SCALE GENOMIC DNA]</scope>
    <source>
        <strain evidence="6">COL-18-3</strain>
    </source>
</reference>
<evidence type="ECO:0000313" key="5">
    <source>
        <dbReference type="EMBL" id="OMH83355.1"/>
    </source>
</evidence>
<dbReference type="SUPFAM" id="SSF48452">
    <property type="entry name" value="TPR-like"/>
    <property type="match status" value="1"/>
</dbReference>
<dbReference type="GO" id="GO:0051087">
    <property type="term" value="F:protein-folding chaperone binding"/>
    <property type="evidence" value="ECO:0007669"/>
    <property type="project" value="InterPro"/>
</dbReference>
<dbReference type="Proteomes" id="UP000188320">
    <property type="component" value="Unassembled WGS sequence"/>
</dbReference>
<evidence type="ECO:0000313" key="4">
    <source>
        <dbReference type="EMBL" id="OMH78664.1"/>
    </source>
</evidence>
<proteinExistence type="predicted"/>
<dbReference type="EMBL" id="LSSK01000430">
    <property type="protein sequence ID" value="OMH83355.1"/>
    <property type="molecule type" value="Genomic_DNA"/>
</dbReference>
<evidence type="ECO:0000313" key="6">
    <source>
        <dbReference type="Proteomes" id="UP000188320"/>
    </source>
</evidence>
<dbReference type="PANTHER" id="PTHR45862">
    <property type="entry name" value="PROTEIN SGT1 HOMOLOG"/>
    <property type="match status" value="1"/>
</dbReference>
<evidence type="ECO:0000256" key="2">
    <source>
        <dbReference type="SAM" id="MobiDB-lite"/>
    </source>
</evidence>
<comment type="caution">
    <text evidence="5">The sequence shown here is derived from an EMBL/GenBank/DDBJ whole genome shotgun (WGS) entry which is preliminary data.</text>
</comment>
<feature type="domain" description="SGS" evidence="3">
    <location>
        <begin position="213"/>
        <end position="301"/>
    </location>
</feature>
<protein>
    <submittedName>
        <fullName evidence="5">Suppressor of G2 allele of SKP1-like protein</fullName>
    </submittedName>
</protein>
<evidence type="ECO:0000259" key="3">
    <source>
        <dbReference type="PROSITE" id="PS51048"/>
    </source>
</evidence>
<dbReference type="PROSITE" id="PS51048">
    <property type="entry name" value="SGS"/>
    <property type="match status" value="1"/>
</dbReference>
<dbReference type="Pfam" id="PF05002">
    <property type="entry name" value="SGS"/>
    <property type="match status" value="1"/>
</dbReference>
<keyword evidence="1" id="KW-0802">TPR repeat</keyword>
<dbReference type="Gene3D" id="1.25.40.10">
    <property type="entry name" value="Tetratricopeptide repeat domain"/>
    <property type="match status" value="1"/>
</dbReference>
<sequence length="301" mass="34560">MNTPKAKAYYIEGIDAYFEDDYKKALSCFDSLVSLDNNNTGALLKRAYTYNKLGKKAEAIEDLKRLVSISHDNQELLGVHYKSLVQLGKWLFEEKRYESAIAMLLNAKRINPGDQDLAHYIEKIRVKLESTQDISLKKLDIDCSYLPQKPRTGEGREISYAFNPLRHDVDPTQSEYRILSTKIEIKLKKQVLGLFWDSIEALKTVIGKDPVSAYPTSNQRSKNWDALSKEIEKQEAANVESEDVHRFFETIYKDADSDARRAMVKSYVESNGTTLSTNWDDVKKRKVEPNPPEGMVSKRYD</sequence>
<feature type="repeat" description="TPR" evidence="1">
    <location>
        <begin position="6"/>
        <end position="39"/>
    </location>
</feature>
<dbReference type="Gene3D" id="2.60.40.790">
    <property type="match status" value="1"/>
</dbReference>